<dbReference type="OrthoDB" id="5318at2759"/>
<accession>A2DR98</accession>
<dbReference type="SMART" id="SM01372">
    <property type="entry name" value="E2F_TDP"/>
    <property type="match status" value="1"/>
</dbReference>
<dbReference type="VEuPathDB" id="TrichDB:TVAGG3_0512590"/>
<dbReference type="GO" id="GO:0006355">
    <property type="term" value="P:regulation of DNA-templated transcription"/>
    <property type="evidence" value="ECO:0007669"/>
    <property type="project" value="InterPro"/>
</dbReference>
<dbReference type="InterPro" id="IPR036390">
    <property type="entry name" value="WH_DNA-bd_sf"/>
</dbReference>
<dbReference type="InterPro" id="IPR036388">
    <property type="entry name" value="WH-like_DNA-bd_sf"/>
</dbReference>
<dbReference type="SUPFAM" id="SSF46785">
    <property type="entry name" value="Winged helix' DNA-binding domain"/>
    <property type="match status" value="1"/>
</dbReference>
<comment type="subcellular location">
    <subcellularLocation>
        <location evidence="1">Nucleus</location>
    </subcellularLocation>
</comment>
<dbReference type="AlphaFoldDB" id="A2DR98"/>
<dbReference type="GO" id="GO:0003677">
    <property type="term" value="F:DNA binding"/>
    <property type="evidence" value="ECO:0007669"/>
    <property type="project" value="UniProtKB-KW"/>
</dbReference>
<evidence type="ECO:0000313" key="3">
    <source>
        <dbReference type="EMBL" id="EAY17024.1"/>
    </source>
</evidence>
<reference evidence="3" key="2">
    <citation type="journal article" date="2007" name="Science">
        <title>Draft genome sequence of the sexually transmitted pathogen Trichomonas vaginalis.</title>
        <authorList>
            <person name="Carlton J.M."/>
            <person name="Hirt R.P."/>
            <person name="Silva J.C."/>
            <person name="Delcher A.L."/>
            <person name="Schatz M."/>
            <person name="Zhao Q."/>
            <person name="Wortman J.R."/>
            <person name="Bidwell S.L."/>
            <person name="Alsmark U.C.M."/>
            <person name="Besteiro S."/>
            <person name="Sicheritz-Ponten T."/>
            <person name="Noel C.J."/>
            <person name="Dacks J.B."/>
            <person name="Foster P.G."/>
            <person name="Simillion C."/>
            <person name="Van de Peer Y."/>
            <person name="Miranda-Saavedra D."/>
            <person name="Barton G.J."/>
            <person name="Westrop G.D."/>
            <person name="Mueller S."/>
            <person name="Dessi D."/>
            <person name="Fiori P.L."/>
            <person name="Ren Q."/>
            <person name="Paulsen I."/>
            <person name="Zhang H."/>
            <person name="Bastida-Corcuera F.D."/>
            <person name="Simoes-Barbosa A."/>
            <person name="Brown M.T."/>
            <person name="Hayes R.D."/>
            <person name="Mukherjee M."/>
            <person name="Okumura C.Y."/>
            <person name="Schneider R."/>
            <person name="Smith A.J."/>
            <person name="Vanacova S."/>
            <person name="Villalvazo M."/>
            <person name="Haas B.J."/>
            <person name="Pertea M."/>
            <person name="Feldblyum T.V."/>
            <person name="Utterback T.R."/>
            <person name="Shu C.L."/>
            <person name="Osoegawa K."/>
            <person name="de Jong P.J."/>
            <person name="Hrdy I."/>
            <person name="Horvathova L."/>
            <person name="Zubacova Z."/>
            <person name="Dolezal P."/>
            <person name="Malik S.B."/>
            <person name="Logsdon J.M. Jr."/>
            <person name="Henze K."/>
            <person name="Gupta A."/>
            <person name="Wang C.C."/>
            <person name="Dunne R.L."/>
            <person name="Upcroft J.A."/>
            <person name="Upcroft P."/>
            <person name="White O."/>
            <person name="Salzberg S.L."/>
            <person name="Tang P."/>
            <person name="Chiu C.-H."/>
            <person name="Lee Y.-S."/>
            <person name="Embley T.M."/>
            <person name="Coombs G.H."/>
            <person name="Mottram J.C."/>
            <person name="Tachezy J."/>
            <person name="Fraser-Liggett C.M."/>
            <person name="Johnson P.J."/>
        </authorList>
    </citation>
    <scope>NUCLEOTIDE SEQUENCE [LARGE SCALE GENOMIC DNA]</scope>
    <source>
        <strain evidence="3">G3</strain>
    </source>
</reference>
<evidence type="ECO:0000313" key="4">
    <source>
        <dbReference type="Proteomes" id="UP000001542"/>
    </source>
</evidence>
<keyword evidence="4" id="KW-1185">Reference proteome</keyword>
<dbReference type="InterPro" id="IPR003316">
    <property type="entry name" value="E2F_WHTH_DNA-bd_dom"/>
</dbReference>
<dbReference type="Gene3D" id="1.10.10.10">
    <property type="entry name" value="Winged helix-like DNA-binding domain superfamily/Winged helix DNA-binding domain"/>
    <property type="match status" value="1"/>
</dbReference>
<comment type="similarity">
    <text evidence="1">Belongs to the E2F/DP family.</text>
</comment>
<sequence length="112" mass="12876">MFETVRTIPISIPERFELHEAKMKMYRSKEKLTSSLTESYKQIVNDLEQTKPSNINIINIAKQYGVQHHRVYDLFNLLTSLGVCQNIERGKLAWIGLSSISSIVSKVYTNSI</sequence>
<reference evidence="3" key="1">
    <citation type="submission" date="2006-10" db="EMBL/GenBank/DDBJ databases">
        <authorList>
            <person name="Amadeo P."/>
            <person name="Zhao Q."/>
            <person name="Wortman J."/>
            <person name="Fraser-Liggett C."/>
            <person name="Carlton J."/>
        </authorList>
    </citation>
    <scope>NUCLEOTIDE SEQUENCE</scope>
    <source>
        <strain evidence="3">G3</strain>
    </source>
</reference>
<dbReference type="FunFam" id="1.10.10.10:FF:000517">
    <property type="entry name" value="Uncharacterized protein"/>
    <property type="match status" value="1"/>
</dbReference>
<keyword evidence="1" id="KW-0804">Transcription</keyword>
<dbReference type="KEGG" id="tva:4775105"/>
<keyword evidence="1" id="KW-0539">Nucleus</keyword>
<keyword evidence="1" id="KW-0805">Transcription regulation</keyword>
<dbReference type="EMBL" id="DS113235">
    <property type="protein sequence ID" value="EAY17024.1"/>
    <property type="molecule type" value="Genomic_DNA"/>
</dbReference>
<dbReference type="Proteomes" id="UP000001542">
    <property type="component" value="Unassembled WGS sequence"/>
</dbReference>
<dbReference type="VEuPathDB" id="TrichDB:TVAG_297030"/>
<evidence type="ECO:0000256" key="1">
    <source>
        <dbReference type="RuleBase" id="RU003796"/>
    </source>
</evidence>
<gene>
    <name evidence="3" type="ORF">TVAG_297030</name>
</gene>
<organism evidence="3 4">
    <name type="scientific">Trichomonas vaginalis (strain ATCC PRA-98 / G3)</name>
    <dbReference type="NCBI Taxonomy" id="412133"/>
    <lineage>
        <taxon>Eukaryota</taxon>
        <taxon>Metamonada</taxon>
        <taxon>Parabasalia</taxon>
        <taxon>Trichomonadida</taxon>
        <taxon>Trichomonadidae</taxon>
        <taxon>Trichomonas</taxon>
    </lineage>
</organism>
<dbReference type="InParanoid" id="A2DR98"/>
<dbReference type="Pfam" id="PF02319">
    <property type="entry name" value="WHD_E2F_TDP"/>
    <property type="match status" value="1"/>
</dbReference>
<dbReference type="GO" id="GO:0005634">
    <property type="term" value="C:nucleus"/>
    <property type="evidence" value="ECO:0007669"/>
    <property type="project" value="UniProtKB-SubCell"/>
</dbReference>
<feature type="domain" description="E2F/DP family winged-helix DNA-binding" evidence="2">
    <location>
        <begin position="31"/>
        <end position="96"/>
    </location>
</feature>
<dbReference type="RefSeq" id="XP_001329247.1">
    <property type="nucleotide sequence ID" value="XM_001329212.1"/>
</dbReference>
<keyword evidence="1" id="KW-0238">DNA-binding</keyword>
<protein>
    <recommendedName>
        <fullName evidence="2">E2F/DP family winged-helix DNA-binding domain-containing protein</fullName>
    </recommendedName>
</protein>
<dbReference type="GO" id="GO:0005667">
    <property type="term" value="C:transcription regulator complex"/>
    <property type="evidence" value="ECO:0007669"/>
    <property type="project" value="InterPro"/>
</dbReference>
<name>A2DR98_TRIV3</name>
<evidence type="ECO:0000259" key="2">
    <source>
        <dbReference type="SMART" id="SM01372"/>
    </source>
</evidence>
<proteinExistence type="inferred from homology"/>